<dbReference type="AlphaFoldDB" id="A0A8T3YPA3"/>
<comment type="caution">
    <text evidence="5">The sequence shown here is derived from an EMBL/GenBank/DDBJ whole genome shotgun (WGS) entry which is preliminary data.</text>
</comment>
<dbReference type="EMBL" id="JACQPB010000037">
    <property type="protein sequence ID" value="MBI4210581.1"/>
    <property type="molecule type" value="Genomic_DNA"/>
</dbReference>
<evidence type="ECO:0000256" key="4">
    <source>
        <dbReference type="HAMAP-Rule" id="MF_00312"/>
    </source>
</evidence>
<keyword evidence="4" id="KW-0375">Hydrogen ion transport</keyword>
<dbReference type="SUPFAM" id="SSF159468">
    <property type="entry name" value="AtpF-like"/>
    <property type="match status" value="1"/>
</dbReference>
<dbReference type="GO" id="GO:0046933">
    <property type="term" value="F:proton-transporting ATP synthase activity, rotational mechanism"/>
    <property type="evidence" value="ECO:0007669"/>
    <property type="project" value="UniProtKB-UniRule"/>
</dbReference>
<keyword evidence="4" id="KW-0472">Membrane</keyword>
<evidence type="ECO:0000256" key="1">
    <source>
        <dbReference type="ARBA" id="ARBA00010148"/>
    </source>
</evidence>
<gene>
    <name evidence="4" type="primary">atpF</name>
    <name evidence="5" type="ORF">HY544_03700</name>
</gene>
<dbReference type="HAMAP" id="MF_00312">
    <property type="entry name" value="ATP_synth_F_arch"/>
    <property type="match status" value="1"/>
</dbReference>
<proteinExistence type="inferred from homology"/>
<comment type="subcellular location">
    <subcellularLocation>
        <location evidence="4">Cell membrane</location>
        <topology evidence="4">Peripheral membrane protein</topology>
    </subcellularLocation>
</comment>
<dbReference type="Gene3D" id="3.40.50.10580">
    <property type="entry name" value="ATPase, V1 complex, subunit F"/>
    <property type="match status" value="1"/>
</dbReference>
<accession>A0A8T3YPA3</accession>
<comment type="similarity">
    <text evidence="1 4">Belongs to the V-ATPase F subunit family.</text>
</comment>
<dbReference type="GO" id="GO:0005524">
    <property type="term" value="F:ATP binding"/>
    <property type="evidence" value="ECO:0007669"/>
    <property type="project" value="UniProtKB-UniRule"/>
</dbReference>
<dbReference type="InterPro" id="IPR036906">
    <property type="entry name" value="ATPase_V1_fsu_sf"/>
</dbReference>
<sequence length="118" mass="12678">MVGADAVLVKYNHRIAVVADGPTCTGFRLAGVPAESTFPAEGAAAEKKIEELLASEETGILIVSEKAMNGMDWRLKKRIERLAKPVVIAIPDKDGPAAEKGDSLREMVKKALGFELMK</sequence>
<evidence type="ECO:0000256" key="2">
    <source>
        <dbReference type="ARBA" id="ARBA00022448"/>
    </source>
</evidence>
<keyword evidence="2 4" id="KW-0813">Transport</keyword>
<dbReference type="InterPro" id="IPR008218">
    <property type="entry name" value="ATPase_V1-cplx_f_g_su"/>
</dbReference>
<name>A0A8T3YPA3_9ARCH</name>
<keyword evidence="4" id="KW-0066">ATP synthesis</keyword>
<keyword evidence="4" id="KW-1003">Cell membrane</keyword>
<dbReference type="GO" id="GO:0042777">
    <property type="term" value="P:proton motive force-driven plasma membrane ATP synthesis"/>
    <property type="evidence" value="ECO:0007669"/>
    <property type="project" value="UniProtKB-UniRule"/>
</dbReference>
<dbReference type="Proteomes" id="UP000732298">
    <property type="component" value="Unassembled WGS sequence"/>
</dbReference>
<protein>
    <recommendedName>
        <fullName evidence="4">A-type ATP synthase subunit F</fullName>
    </recommendedName>
</protein>
<keyword evidence="3 4" id="KW-0406">Ion transport</keyword>
<evidence type="ECO:0000313" key="6">
    <source>
        <dbReference type="Proteomes" id="UP000732298"/>
    </source>
</evidence>
<comment type="subunit">
    <text evidence="4">Has multiple subunits with at least A(3), B(3), C, D, E, F, H, I and proteolipid K(x).</text>
</comment>
<dbReference type="GO" id="GO:0005886">
    <property type="term" value="C:plasma membrane"/>
    <property type="evidence" value="ECO:0007669"/>
    <property type="project" value="UniProtKB-SubCell"/>
</dbReference>
<reference evidence="5" key="1">
    <citation type="submission" date="2020-07" db="EMBL/GenBank/DDBJ databases">
        <title>Huge and variable diversity of episymbiotic CPR bacteria and DPANN archaea in groundwater ecosystems.</title>
        <authorList>
            <person name="He C.Y."/>
            <person name="Keren R."/>
            <person name="Whittaker M."/>
            <person name="Farag I.F."/>
            <person name="Doudna J."/>
            <person name="Cate J.H.D."/>
            <person name="Banfield J.F."/>
        </authorList>
    </citation>
    <scope>NUCLEOTIDE SEQUENCE</scope>
    <source>
        <strain evidence="5">NC_groundwater_1296_Ag_S-0.2um_52_80</strain>
    </source>
</reference>
<dbReference type="Pfam" id="PF01990">
    <property type="entry name" value="ATP-synt_F"/>
    <property type="match status" value="1"/>
</dbReference>
<dbReference type="GO" id="GO:0046961">
    <property type="term" value="F:proton-transporting ATPase activity, rotational mechanism"/>
    <property type="evidence" value="ECO:0007669"/>
    <property type="project" value="InterPro"/>
</dbReference>
<evidence type="ECO:0000313" key="5">
    <source>
        <dbReference type="EMBL" id="MBI4210581.1"/>
    </source>
</evidence>
<dbReference type="InterPro" id="IPR022944">
    <property type="entry name" value="ATPase_V1-cplx_fsu_bac/arc"/>
</dbReference>
<comment type="function">
    <text evidence="4">Component of the A-type ATP synthase that produces ATP from ADP in the presence of a proton gradient across the membrane.</text>
</comment>
<evidence type="ECO:0000256" key="3">
    <source>
        <dbReference type="ARBA" id="ARBA00023065"/>
    </source>
</evidence>
<organism evidence="5 6">
    <name type="scientific">Candidatus Iainarchaeum sp</name>
    <dbReference type="NCBI Taxonomy" id="3101447"/>
    <lineage>
        <taxon>Archaea</taxon>
        <taxon>Candidatus Iainarchaeota</taxon>
        <taxon>Candidatus Iainarchaeia</taxon>
        <taxon>Candidatus Iainarchaeales</taxon>
        <taxon>Candidatus Iainarchaeaceae</taxon>
        <taxon>Candidatus Iainarchaeum</taxon>
    </lineage>
</organism>